<evidence type="ECO:0000256" key="4">
    <source>
        <dbReference type="ARBA" id="ARBA00023136"/>
    </source>
</evidence>
<feature type="domain" description="NIDO" evidence="9">
    <location>
        <begin position="100"/>
        <end position="250"/>
    </location>
</feature>
<evidence type="ECO:0000259" key="10">
    <source>
        <dbReference type="PROSITE" id="PS51233"/>
    </source>
</evidence>
<dbReference type="OrthoDB" id="5971801at2759"/>
<evidence type="ECO:0000313" key="11">
    <source>
        <dbReference type="EMBL" id="CDG66738.1"/>
    </source>
</evidence>
<dbReference type="GO" id="GO:0007160">
    <property type="term" value="P:cell-matrix adhesion"/>
    <property type="evidence" value="ECO:0007669"/>
    <property type="project" value="InterPro"/>
</dbReference>
<dbReference type="GO" id="GO:0016020">
    <property type="term" value="C:membrane"/>
    <property type="evidence" value="ECO:0007669"/>
    <property type="project" value="UniProtKB-SubCell"/>
</dbReference>
<keyword evidence="5" id="KW-1015">Disulfide bond</keyword>
<dbReference type="Pfam" id="PF06119">
    <property type="entry name" value="NIDO"/>
    <property type="match status" value="1"/>
</dbReference>
<keyword evidence="3" id="KW-1133">Transmembrane helix</keyword>
<dbReference type="InterPro" id="IPR056619">
    <property type="entry name" value="C8-3_MUC4"/>
</dbReference>
<feature type="domain" description="AMOP" evidence="8">
    <location>
        <begin position="457"/>
        <end position="603"/>
    </location>
</feature>
<dbReference type="Pfam" id="PF23263">
    <property type="entry name" value="C8-3_MUC4"/>
    <property type="match status" value="1"/>
</dbReference>
<dbReference type="PANTHER" id="PTHR13802">
    <property type="entry name" value="MUCIN 4-RELATED"/>
    <property type="match status" value="1"/>
</dbReference>
<evidence type="ECO:0000259" key="8">
    <source>
        <dbReference type="PROSITE" id="PS50856"/>
    </source>
</evidence>
<dbReference type="SMART" id="SM00723">
    <property type="entry name" value="AMOP"/>
    <property type="match status" value="1"/>
</dbReference>
<name>T2M396_HYDVU</name>
<dbReference type="InterPro" id="IPR005533">
    <property type="entry name" value="AMOP_dom"/>
</dbReference>
<dbReference type="PROSITE" id="PS51233">
    <property type="entry name" value="VWFD"/>
    <property type="match status" value="1"/>
</dbReference>
<dbReference type="SMART" id="SM00539">
    <property type="entry name" value="NIDO"/>
    <property type="match status" value="1"/>
</dbReference>
<feature type="coiled-coil region" evidence="6">
    <location>
        <begin position="939"/>
        <end position="966"/>
    </location>
</feature>
<sequence>SNLLSLAMFKIWSVMLLVNTVGGVIKIADLYPFGNSANDQMLERRDDVSTEISISFNYPFFGSVYNKVYLSTNGIITFGSSNSDFNPKPYPLISMQSVAAYWTDSDPSKGGNVFYKEITNRTVLKKISEEIKHRLISYNKFNAEWALIVTFDQVLPFSCGCNTSCNSNVTHQTVLTSDGVNSFAIFNYNQLGYSTGARECKDYAQVGFNAGDGKRFFLMPKSNTPGISENALFQSNVGVPGKWIFSTDANDIIEQCNTKGQLEIFPRKALYFGACEIIISGVCYQQHSLNVSVLIDNVPVQCYFEQWQNLHCRVPFLNKLGKIDIFLEYNLIKYKSFIVSVGRDDNIVVENINKIHSESNIDGNFSVEWDPSDNNQQSIEFSGYQIDHYINNQGNIVLEDTIALQYGHFPNNGKVFLQPTLKPNFQKNDQIQLIRSIFLAGYFTPASVVAAMIIKTENSAATMHCTNWFNNQSSTLEMRRIVEDLNQRKPCLPGIPPNSPYKLENFVIDESCNPNDVKNKVMCEMFHPGAKGCYRSTNNEGDPVTQCCYTNDLKLLLGKPSGGTLGFGDLEINTMGHFKKDVLPFFTCCKIGVNQCDKYYEKRPSINPRPITPIIPRNANGDPHFTTMDGTSYSFNPVGEFVYLTTQNESDIIQSRMSQYIDQTDVKKNASFFSGFVIKSNNSDIIQIELNSKQTFVFIANGQSLNLDFGFWNFNGISLDYKNNATVVVQTNSGIRFEIIALNKALHTILVLSDTFKNQISGLVGDWDDNPSNDLKLPNGTFITSNSSNYNIHFSFGMSWSTSNKTSLFTYPKGLSWFDYQDQRFTLDFSAPIDYPQCNGNKDCNYDIQVTGNVEFGMSNLVIFNRTIDLKQTYKDIVQTCSTKINVPNGNVEVKEYENSVQYFLICNDGFKVTGNKFSICVSAFSKNDPLNYVEFNAKRCFLIEHQELKKEIDNFKKELQHEIKK</sequence>
<gene>
    <name evidence="11" type="primary">SUSD2</name>
</gene>
<evidence type="ECO:0000256" key="3">
    <source>
        <dbReference type="ARBA" id="ARBA00022989"/>
    </source>
</evidence>
<evidence type="ECO:0000256" key="2">
    <source>
        <dbReference type="ARBA" id="ARBA00022692"/>
    </source>
</evidence>
<keyword evidence="4" id="KW-0472">Membrane</keyword>
<dbReference type="PANTHER" id="PTHR13802:SF52">
    <property type="entry name" value="MUCIN-4"/>
    <property type="match status" value="1"/>
</dbReference>
<feature type="domain" description="VWFD" evidence="10">
    <location>
        <begin position="615"/>
        <end position="808"/>
    </location>
</feature>
<accession>T2M396</accession>
<reference evidence="11" key="1">
    <citation type="journal article" date="2013" name="Genome Biol. Evol.">
        <title>Punctuated emergences of genetic and phenotypic innovations in eumetazoan, bilaterian, euteleostome, and hominidae ancestors.</title>
        <authorList>
            <person name="Wenger Y."/>
            <person name="Galliot B."/>
        </authorList>
    </citation>
    <scope>NUCLEOTIDE SEQUENCE</scope>
    <source>
        <tissue evidence="11">Whole animals</tissue>
    </source>
</reference>
<dbReference type="PROSITE" id="PS50856">
    <property type="entry name" value="AMOP"/>
    <property type="match status" value="1"/>
</dbReference>
<organism evidence="11">
    <name type="scientific">Hydra vulgaris</name>
    <name type="common">Hydra</name>
    <name type="synonym">Hydra attenuata</name>
    <dbReference type="NCBI Taxonomy" id="6087"/>
    <lineage>
        <taxon>Eukaryota</taxon>
        <taxon>Metazoa</taxon>
        <taxon>Cnidaria</taxon>
        <taxon>Hydrozoa</taxon>
        <taxon>Hydroidolina</taxon>
        <taxon>Anthoathecata</taxon>
        <taxon>Aplanulata</taxon>
        <taxon>Hydridae</taxon>
        <taxon>Hydra</taxon>
    </lineage>
</organism>
<evidence type="ECO:0000259" key="9">
    <source>
        <dbReference type="PROSITE" id="PS51220"/>
    </source>
</evidence>
<feature type="non-terminal residue" evidence="11">
    <location>
        <position position="1"/>
    </location>
</feature>
<dbReference type="InterPro" id="IPR003886">
    <property type="entry name" value="NIDO_dom"/>
</dbReference>
<dbReference type="PROSITE" id="PS51220">
    <property type="entry name" value="NIDO"/>
    <property type="match status" value="1"/>
</dbReference>
<keyword evidence="7" id="KW-0732">Signal</keyword>
<protein>
    <submittedName>
        <fullName evidence="11">Sushi domain-containing protein 2</fullName>
    </submittedName>
</protein>
<dbReference type="EMBL" id="HAAD01000506">
    <property type="protein sequence ID" value="CDG66738.1"/>
    <property type="molecule type" value="mRNA"/>
</dbReference>
<feature type="signal peptide" evidence="7">
    <location>
        <begin position="1"/>
        <end position="23"/>
    </location>
</feature>
<dbReference type="SMART" id="SM00216">
    <property type="entry name" value="VWD"/>
    <property type="match status" value="1"/>
</dbReference>
<evidence type="ECO:0000256" key="5">
    <source>
        <dbReference type="ARBA" id="ARBA00023157"/>
    </source>
</evidence>
<dbReference type="Pfam" id="PF03782">
    <property type="entry name" value="AMOP"/>
    <property type="match status" value="1"/>
</dbReference>
<dbReference type="InterPro" id="IPR051495">
    <property type="entry name" value="Epithelial_Barrier/Signaling"/>
</dbReference>
<evidence type="ECO:0000256" key="7">
    <source>
        <dbReference type="SAM" id="SignalP"/>
    </source>
</evidence>
<keyword evidence="6" id="KW-0175">Coiled coil</keyword>
<proteinExistence type="evidence at transcript level"/>
<dbReference type="InterPro" id="IPR001846">
    <property type="entry name" value="VWF_type-D"/>
</dbReference>
<evidence type="ECO:0000256" key="1">
    <source>
        <dbReference type="ARBA" id="ARBA00004370"/>
    </source>
</evidence>
<comment type="subcellular location">
    <subcellularLocation>
        <location evidence="1">Membrane</location>
    </subcellularLocation>
</comment>
<dbReference type="AlphaFoldDB" id="T2M396"/>
<keyword evidence="2" id="KW-0812">Transmembrane</keyword>
<dbReference type="Pfam" id="PF00094">
    <property type="entry name" value="VWD"/>
    <property type="match status" value="1"/>
</dbReference>
<evidence type="ECO:0000256" key="6">
    <source>
        <dbReference type="SAM" id="Coils"/>
    </source>
</evidence>
<feature type="chain" id="PRO_5004591895" evidence="7">
    <location>
        <begin position="24"/>
        <end position="966"/>
    </location>
</feature>